<gene>
    <name evidence="4" type="primary">cofD</name>
    <name evidence="3" type="synonym">fbiA</name>
    <name evidence="4" type="ORF">AB0I48_15680</name>
</gene>
<dbReference type="Pfam" id="PF01933">
    <property type="entry name" value="CofD"/>
    <property type="match status" value="1"/>
</dbReference>
<dbReference type="Proteomes" id="UP001551695">
    <property type="component" value="Unassembled WGS sequence"/>
</dbReference>
<dbReference type="InterPro" id="IPR002882">
    <property type="entry name" value="CofD"/>
</dbReference>
<comment type="similarity">
    <text evidence="3">Belongs to the CofD family.</text>
</comment>
<dbReference type="HAMAP" id="MF_01257">
    <property type="entry name" value="CofD"/>
    <property type="match status" value="1"/>
</dbReference>
<keyword evidence="5" id="KW-1185">Reference proteome</keyword>
<comment type="pathway">
    <text evidence="3">Cofactor biosynthesis; coenzyme F420 biosynthesis.</text>
</comment>
<dbReference type="GO" id="GO:0043743">
    <property type="term" value="F:LPPG:FO 2-phospho-L-lactate transferase activity"/>
    <property type="evidence" value="ECO:0007669"/>
    <property type="project" value="UniProtKB-EC"/>
</dbReference>
<evidence type="ECO:0000256" key="3">
    <source>
        <dbReference type="HAMAP-Rule" id="MF_01257"/>
    </source>
</evidence>
<accession>A0ABV3FU96</accession>
<dbReference type="InterPro" id="IPR038136">
    <property type="entry name" value="CofD-like_dom_sf"/>
</dbReference>
<comment type="cofactor">
    <cofactor evidence="3">
        <name>Mg(2+)</name>
        <dbReference type="ChEBI" id="CHEBI:18420"/>
    </cofactor>
</comment>
<protein>
    <recommendedName>
        <fullName evidence="3">Phosphoenolpyruvate transferase</fullName>
        <ecNumber evidence="3">2.7.8.28</ecNumber>
    </recommendedName>
    <alternativeName>
        <fullName evidence="3">EPPG:FO PEP transferase</fullName>
    </alternativeName>
</protein>
<keyword evidence="1 3" id="KW-0808">Transferase</keyword>
<dbReference type="Gene3D" id="1.10.8.240">
    <property type="entry name" value="CofD-like domain"/>
    <property type="match status" value="1"/>
</dbReference>
<dbReference type="SUPFAM" id="SSF142338">
    <property type="entry name" value="CofD-like"/>
    <property type="match status" value="1"/>
</dbReference>
<evidence type="ECO:0000256" key="2">
    <source>
        <dbReference type="ARBA" id="ARBA00022842"/>
    </source>
</evidence>
<dbReference type="NCBIfam" id="TIGR01819">
    <property type="entry name" value="F420_cofD"/>
    <property type="match status" value="1"/>
</dbReference>
<evidence type="ECO:0000256" key="1">
    <source>
        <dbReference type="ARBA" id="ARBA00022679"/>
    </source>
</evidence>
<dbReference type="CDD" id="cd07186">
    <property type="entry name" value="CofD_like"/>
    <property type="match status" value="1"/>
</dbReference>
<evidence type="ECO:0000313" key="4">
    <source>
        <dbReference type="EMBL" id="MEV0708999.1"/>
    </source>
</evidence>
<feature type="binding site" evidence="3">
    <location>
        <position position="110"/>
    </location>
    <ligand>
        <name>7,8-didemethyl-8-hydroxy-5-deazariboflavin</name>
        <dbReference type="ChEBI" id="CHEBI:59904"/>
    </ligand>
</feature>
<dbReference type="RefSeq" id="WP_357784215.1">
    <property type="nucleotide sequence ID" value="NZ_JBFAKC010000006.1"/>
</dbReference>
<dbReference type="Gene3D" id="3.40.50.10680">
    <property type="entry name" value="CofD-like domains"/>
    <property type="match status" value="1"/>
</dbReference>
<comment type="function">
    <text evidence="3">Catalyzes the transfer of the phosphoenolpyruvate moiety from enoylpyruvoyl-2-diphospho-5'-guanosine (EPPG) to 7,8-didemethyl-8-hydroxy-5-deazariboflavin (FO) with the formation of dehydro coenzyme F420-0 and GMP.</text>
</comment>
<sequence length="379" mass="41421">MLMVKRPTLFRYYPSPISVLILWYPLANDQQICDEHRRFRYRIGCVDVTAQQADIVPANGPKIAVLVGGVGGARFLQGVRELLPEADVSAIVNVGDDVWMHGLRICPDLDTCMYTLGNGIDTERGWGRVGETWHAKEELAEYHAEPDWFGLGDRDIATHLIRTEMLRAGYPLSAVTEALCKRWQPGVKLIPATDDRCETHVVVSDPGNPGERRAIHFQEWWVRYRANIETHGFATIGADDATPAPNVIDIIDQADIVMLAPSNPVVSIGAILAVPGIRGALRTTRAKVIGVSGVIDGKPLRGMADECLSVIGVETTAEAIGRHYGARSATGILDGWLIHSTDSARVPGVEVRSVPLLMTDPPTTAEMVREALDLAGVKW</sequence>
<comment type="caution">
    <text evidence="4">The sequence shown here is derived from an EMBL/GenBank/DDBJ whole genome shotgun (WGS) entry which is preliminary data.</text>
</comment>
<comment type="catalytic activity">
    <reaction evidence="3">
        <text>enolpyruvoyl-2-diphospho-5'-guanosine + 7,8-didemethyl-8-hydroxy-5-deazariboflavin = dehydro coenzyme F420-0 + GMP + H(+)</text>
        <dbReference type="Rhea" id="RHEA:27510"/>
        <dbReference type="ChEBI" id="CHEBI:15378"/>
        <dbReference type="ChEBI" id="CHEBI:58115"/>
        <dbReference type="ChEBI" id="CHEBI:59904"/>
        <dbReference type="ChEBI" id="CHEBI:143701"/>
        <dbReference type="ChEBI" id="CHEBI:143705"/>
        <dbReference type="EC" id="2.7.8.28"/>
    </reaction>
</comment>
<comment type="subunit">
    <text evidence="3">Homodimer.</text>
</comment>
<dbReference type="EC" id="2.7.8.28" evidence="3"/>
<dbReference type="InterPro" id="IPR010115">
    <property type="entry name" value="FbiA/CofD"/>
</dbReference>
<comment type="caution">
    <text evidence="3">Lacks conserved residue(s) required for the propagation of feature annotation.</text>
</comment>
<dbReference type="EMBL" id="JBFAKC010000006">
    <property type="protein sequence ID" value="MEV0708999.1"/>
    <property type="molecule type" value="Genomic_DNA"/>
</dbReference>
<organism evidence="4 5">
    <name type="scientific">Nocardia aurea</name>
    <dbReference type="NCBI Taxonomy" id="2144174"/>
    <lineage>
        <taxon>Bacteria</taxon>
        <taxon>Bacillati</taxon>
        <taxon>Actinomycetota</taxon>
        <taxon>Actinomycetes</taxon>
        <taxon>Mycobacteriales</taxon>
        <taxon>Nocardiaceae</taxon>
        <taxon>Nocardia</taxon>
    </lineage>
</organism>
<proteinExistence type="inferred from homology"/>
<evidence type="ECO:0000313" key="5">
    <source>
        <dbReference type="Proteomes" id="UP001551695"/>
    </source>
</evidence>
<keyword evidence="2 3" id="KW-0460">Magnesium</keyword>
<dbReference type="PANTHER" id="PTHR43007:SF1">
    <property type="entry name" value="2-PHOSPHO-L-LACTATE TRANSFERASE"/>
    <property type="match status" value="1"/>
</dbReference>
<reference evidence="4 5" key="1">
    <citation type="submission" date="2024-06" db="EMBL/GenBank/DDBJ databases">
        <title>The Natural Products Discovery Center: Release of the First 8490 Sequenced Strains for Exploring Actinobacteria Biosynthetic Diversity.</title>
        <authorList>
            <person name="Kalkreuter E."/>
            <person name="Kautsar S.A."/>
            <person name="Yang D."/>
            <person name="Bader C.D."/>
            <person name="Teijaro C.N."/>
            <person name="Fluegel L."/>
            <person name="Davis C.M."/>
            <person name="Simpson J.R."/>
            <person name="Lauterbach L."/>
            <person name="Steele A.D."/>
            <person name="Gui C."/>
            <person name="Meng S."/>
            <person name="Li G."/>
            <person name="Viehrig K."/>
            <person name="Ye F."/>
            <person name="Su P."/>
            <person name="Kiefer A.F."/>
            <person name="Nichols A."/>
            <person name="Cepeda A.J."/>
            <person name="Yan W."/>
            <person name="Fan B."/>
            <person name="Jiang Y."/>
            <person name="Adhikari A."/>
            <person name="Zheng C.-J."/>
            <person name="Schuster L."/>
            <person name="Cowan T.M."/>
            <person name="Smanski M.J."/>
            <person name="Chevrette M.G."/>
            <person name="De Carvalho L.P.S."/>
            <person name="Shen B."/>
        </authorList>
    </citation>
    <scope>NUCLEOTIDE SEQUENCE [LARGE SCALE GENOMIC DNA]</scope>
    <source>
        <strain evidence="4 5">NPDC050403</strain>
    </source>
</reference>
<name>A0ABV3FU96_9NOCA</name>
<dbReference type="PANTHER" id="PTHR43007">
    <property type="entry name" value="2-PHOSPHO-L-LACTATE TRANSFERASE"/>
    <property type="match status" value="1"/>
</dbReference>